<dbReference type="PROSITE" id="PS50893">
    <property type="entry name" value="ABC_TRANSPORTER_2"/>
    <property type="match status" value="1"/>
</dbReference>
<evidence type="ECO:0000256" key="4">
    <source>
        <dbReference type="ARBA" id="ARBA00022840"/>
    </source>
</evidence>
<dbReference type="InterPro" id="IPR032823">
    <property type="entry name" value="BCA_ABC_TP_C"/>
</dbReference>
<dbReference type="SUPFAM" id="SSF52540">
    <property type="entry name" value="P-loop containing nucleoside triphosphate hydrolases"/>
    <property type="match status" value="1"/>
</dbReference>
<proteinExistence type="inferred from homology"/>
<sequence length="269" mass="28890">MGASPLPDRSVCAGTAGRLEVKRVEKLFGANRAVDGVSFTAEPGRITGLIGPNGAGKTTLFNAIAGDIPIDAGEVLLDGTRIDSFPSYKVFEKGLARTFQIPRPFARMTVLENVMLAPSGQHGERFWNTWLRPGLVARQEKEIFERARAIIEFCGLSPVERQLAGAISGGQQKLVELARVLMADPRIILLDEPGAGVNPALLDTIVDRIVELNRRGLTFLIIEHNMDFVMSLCDAVVVMATGKVIARGTPDSVTAAPQVIEAYLGGAVE</sequence>
<dbReference type="PROSITE" id="PS00211">
    <property type="entry name" value="ABC_TRANSPORTER_1"/>
    <property type="match status" value="1"/>
</dbReference>
<feature type="domain" description="ABC transporter" evidence="5">
    <location>
        <begin position="19"/>
        <end position="266"/>
    </location>
</feature>
<dbReference type="PANTHER" id="PTHR45772:SF9">
    <property type="entry name" value="CONSERVED COMPONENT OF ABC TRANSPORTER FOR NATURAL AMINO ACIDS"/>
    <property type="match status" value="1"/>
</dbReference>
<dbReference type="PANTHER" id="PTHR45772">
    <property type="entry name" value="CONSERVED COMPONENT OF ABC TRANSPORTER FOR NATURAL AMINO ACIDS-RELATED"/>
    <property type="match status" value="1"/>
</dbReference>
<dbReference type="InterPro" id="IPR017871">
    <property type="entry name" value="ABC_transporter-like_CS"/>
</dbReference>
<dbReference type="Proteomes" id="UP001549076">
    <property type="component" value="Unassembled WGS sequence"/>
</dbReference>
<protein>
    <submittedName>
        <fullName evidence="6">ABC-type branched-subunit amino acid transport system ATPase component</fullName>
    </submittedName>
</protein>
<evidence type="ECO:0000259" key="5">
    <source>
        <dbReference type="PROSITE" id="PS50893"/>
    </source>
</evidence>
<keyword evidence="2" id="KW-0813">Transport</keyword>
<organism evidence="6 7">
    <name type="scientific">Aquamicrobium terrae</name>
    <dbReference type="NCBI Taxonomy" id="1324945"/>
    <lineage>
        <taxon>Bacteria</taxon>
        <taxon>Pseudomonadati</taxon>
        <taxon>Pseudomonadota</taxon>
        <taxon>Alphaproteobacteria</taxon>
        <taxon>Hyphomicrobiales</taxon>
        <taxon>Phyllobacteriaceae</taxon>
        <taxon>Aquamicrobium</taxon>
    </lineage>
</organism>
<dbReference type="InterPro" id="IPR027417">
    <property type="entry name" value="P-loop_NTPase"/>
</dbReference>
<dbReference type="InterPro" id="IPR051120">
    <property type="entry name" value="ABC_AA/LPS_Transport"/>
</dbReference>
<dbReference type="RefSeq" id="WP_354195487.1">
    <property type="nucleotide sequence ID" value="NZ_JBEPML010000008.1"/>
</dbReference>
<dbReference type="Gene3D" id="3.40.50.300">
    <property type="entry name" value="P-loop containing nucleotide triphosphate hydrolases"/>
    <property type="match status" value="1"/>
</dbReference>
<gene>
    <name evidence="6" type="ORF">ABID37_002671</name>
</gene>
<evidence type="ECO:0000313" key="7">
    <source>
        <dbReference type="Proteomes" id="UP001549076"/>
    </source>
</evidence>
<dbReference type="InterPro" id="IPR003593">
    <property type="entry name" value="AAA+_ATPase"/>
</dbReference>
<dbReference type="Pfam" id="PF12399">
    <property type="entry name" value="BCA_ABC_TP_C"/>
    <property type="match status" value="1"/>
</dbReference>
<evidence type="ECO:0000256" key="3">
    <source>
        <dbReference type="ARBA" id="ARBA00022741"/>
    </source>
</evidence>
<comment type="caution">
    <text evidence="6">The sequence shown here is derived from an EMBL/GenBank/DDBJ whole genome shotgun (WGS) entry which is preliminary data.</text>
</comment>
<keyword evidence="3" id="KW-0547">Nucleotide-binding</keyword>
<dbReference type="SMART" id="SM00382">
    <property type="entry name" value="AAA"/>
    <property type="match status" value="1"/>
</dbReference>
<keyword evidence="4" id="KW-0067">ATP-binding</keyword>
<dbReference type="InterPro" id="IPR003439">
    <property type="entry name" value="ABC_transporter-like_ATP-bd"/>
</dbReference>
<name>A0ABV2N070_9HYPH</name>
<comment type="similarity">
    <text evidence="1">Belongs to the ABC transporter superfamily.</text>
</comment>
<dbReference type="EMBL" id="JBEPML010000008">
    <property type="protein sequence ID" value="MET3792454.1"/>
    <property type="molecule type" value="Genomic_DNA"/>
</dbReference>
<evidence type="ECO:0000256" key="2">
    <source>
        <dbReference type="ARBA" id="ARBA00022448"/>
    </source>
</evidence>
<reference evidence="6 7" key="1">
    <citation type="submission" date="2024-06" db="EMBL/GenBank/DDBJ databases">
        <title>Genomic Encyclopedia of Type Strains, Phase IV (KMG-IV): sequencing the most valuable type-strain genomes for metagenomic binning, comparative biology and taxonomic classification.</title>
        <authorList>
            <person name="Goeker M."/>
        </authorList>
    </citation>
    <scope>NUCLEOTIDE SEQUENCE [LARGE SCALE GENOMIC DNA]</scope>
    <source>
        <strain evidence="6 7">DSM 27865</strain>
    </source>
</reference>
<dbReference type="CDD" id="cd03219">
    <property type="entry name" value="ABC_Mj1267_LivG_branched"/>
    <property type="match status" value="1"/>
</dbReference>
<evidence type="ECO:0000313" key="6">
    <source>
        <dbReference type="EMBL" id="MET3792454.1"/>
    </source>
</evidence>
<keyword evidence="7" id="KW-1185">Reference proteome</keyword>
<evidence type="ECO:0000256" key="1">
    <source>
        <dbReference type="ARBA" id="ARBA00005417"/>
    </source>
</evidence>
<accession>A0ABV2N070</accession>
<dbReference type="Pfam" id="PF00005">
    <property type="entry name" value="ABC_tran"/>
    <property type="match status" value="1"/>
</dbReference>